<keyword evidence="2" id="KW-1185">Reference proteome</keyword>
<sequence>MLSTTLGSSTSLLPISCNHHLEKEMASSSVSENWVMINGDIEGSGGSEVSEMNSSAGFLMSLMEETPGEDYDNERLSSLIQSLEAEIDPSRMVGGDASMMDPVTFDQSCDAGQVEGHDCWGADLISWDVDIEMDSPSCDHDDDISFWYHPIGYQMDVMAEFGGVINCSQIYSGVDFDNGSIGLWQEPCDETIFYSTTMASLPPENISIKTGDDDFKGIEGFDDRDALLMCLLEESQGEHESNEERLRSVIQSLEAEINPSIISDGCDTGMDPAEMPCDGEDTTELFNTAEMKSLGLDFELVDMEVVPSSPSDHEMNFYWYMEPSENYVTEFGFSNYFQFGHEAAMDEHGYSSLWQETYEVMM</sequence>
<comment type="caution">
    <text evidence="1">The sequence shown here is derived from an EMBL/GenBank/DDBJ whole genome shotgun (WGS) entry which is preliminary data.</text>
</comment>
<dbReference type="PANTHER" id="PTHR37611">
    <property type="entry name" value="VIRUS-SPECIFIC-SIGNALING-PATHWAY REGULATED PROTEIN-RELATED"/>
    <property type="match status" value="1"/>
</dbReference>
<reference evidence="1 2" key="1">
    <citation type="submission" date="2020-10" db="EMBL/GenBank/DDBJ databases">
        <title>Plant Genome Project.</title>
        <authorList>
            <person name="Zhang R.-G."/>
        </authorList>
    </citation>
    <scope>NUCLEOTIDE SEQUENCE [LARGE SCALE GENOMIC DNA]</scope>
    <source>
        <strain evidence="1">FAFU-HL-1</strain>
        <tissue evidence="1">Leaf</tissue>
    </source>
</reference>
<organism evidence="1 2">
    <name type="scientific">Salix dunnii</name>
    <dbReference type="NCBI Taxonomy" id="1413687"/>
    <lineage>
        <taxon>Eukaryota</taxon>
        <taxon>Viridiplantae</taxon>
        <taxon>Streptophyta</taxon>
        <taxon>Embryophyta</taxon>
        <taxon>Tracheophyta</taxon>
        <taxon>Spermatophyta</taxon>
        <taxon>Magnoliopsida</taxon>
        <taxon>eudicotyledons</taxon>
        <taxon>Gunneridae</taxon>
        <taxon>Pentapetalae</taxon>
        <taxon>rosids</taxon>
        <taxon>fabids</taxon>
        <taxon>Malpighiales</taxon>
        <taxon>Salicaceae</taxon>
        <taxon>Saliceae</taxon>
        <taxon>Salix</taxon>
    </lineage>
</organism>
<proteinExistence type="predicted"/>
<dbReference type="AlphaFoldDB" id="A0A835J8L5"/>
<name>A0A835J8L5_9ROSI</name>
<dbReference type="Proteomes" id="UP000657918">
    <property type="component" value="Chromosome 16"/>
</dbReference>
<protein>
    <submittedName>
        <fullName evidence="1">Uncharacterized protein</fullName>
    </submittedName>
</protein>
<evidence type="ECO:0000313" key="2">
    <source>
        <dbReference type="Proteomes" id="UP000657918"/>
    </source>
</evidence>
<dbReference type="OrthoDB" id="691231at2759"/>
<dbReference type="EMBL" id="JADGMS010000016">
    <property type="protein sequence ID" value="KAF9666632.1"/>
    <property type="molecule type" value="Genomic_DNA"/>
</dbReference>
<evidence type="ECO:0000313" key="1">
    <source>
        <dbReference type="EMBL" id="KAF9666632.1"/>
    </source>
</evidence>
<accession>A0A835J8L5</accession>
<gene>
    <name evidence="1" type="ORF">SADUNF_Sadunf16G0249100</name>
</gene>
<dbReference type="PANTHER" id="PTHR37611:SF2">
    <property type="entry name" value="VIRUS-SPECIFIC-SIGNALING-PATHWAY REGULATED PROTEIN-RELATED"/>
    <property type="match status" value="1"/>
</dbReference>